<dbReference type="Gene3D" id="1.20.1250.20">
    <property type="entry name" value="MFS general substrate transporter like domains"/>
    <property type="match status" value="2"/>
</dbReference>
<keyword evidence="9" id="KW-1185">Reference proteome</keyword>
<dbReference type="InterPro" id="IPR036259">
    <property type="entry name" value="MFS_trans_sf"/>
</dbReference>
<evidence type="ECO:0000256" key="1">
    <source>
        <dbReference type="ARBA" id="ARBA00004651"/>
    </source>
</evidence>
<evidence type="ECO:0000256" key="2">
    <source>
        <dbReference type="ARBA" id="ARBA00022448"/>
    </source>
</evidence>
<feature type="transmembrane region" description="Helical" evidence="6">
    <location>
        <begin position="145"/>
        <end position="164"/>
    </location>
</feature>
<evidence type="ECO:0000259" key="7">
    <source>
        <dbReference type="PROSITE" id="PS50850"/>
    </source>
</evidence>
<feature type="transmembrane region" description="Helical" evidence="6">
    <location>
        <begin position="386"/>
        <end position="405"/>
    </location>
</feature>
<dbReference type="PANTHER" id="PTHR11662">
    <property type="entry name" value="SOLUTE CARRIER FAMILY 17"/>
    <property type="match status" value="1"/>
</dbReference>
<evidence type="ECO:0000256" key="3">
    <source>
        <dbReference type="ARBA" id="ARBA00022692"/>
    </source>
</evidence>
<keyword evidence="2" id="KW-0813">Transport</keyword>
<feature type="transmembrane region" description="Helical" evidence="6">
    <location>
        <begin position="82"/>
        <end position="100"/>
    </location>
</feature>
<name>A0ABY4CJG3_9BACL</name>
<protein>
    <submittedName>
        <fullName evidence="8">MFS transporter</fullName>
    </submittedName>
</protein>
<feature type="transmembrane region" description="Helical" evidence="6">
    <location>
        <begin position="12"/>
        <end position="33"/>
    </location>
</feature>
<dbReference type="PROSITE" id="PS50850">
    <property type="entry name" value="MFS"/>
    <property type="match status" value="1"/>
</dbReference>
<dbReference type="Pfam" id="PF07690">
    <property type="entry name" value="MFS_1"/>
    <property type="match status" value="1"/>
</dbReference>
<dbReference type="InterPro" id="IPR020846">
    <property type="entry name" value="MFS_dom"/>
</dbReference>
<feature type="transmembrane region" description="Helical" evidence="6">
    <location>
        <begin position="266"/>
        <end position="286"/>
    </location>
</feature>
<dbReference type="PANTHER" id="PTHR11662:SF399">
    <property type="entry name" value="FI19708P1-RELATED"/>
    <property type="match status" value="1"/>
</dbReference>
<feature type="transmembrane region" description="Helical" evidence="6">
    <location>
        <begin position="53"/>
        <end position="73"/>
    </location>
</feature>
<dbReference type="InterPro" id="IPR011701">
    <property type="entry name" value="MFS"/>
</dbReference>
<feature type="transmembrane region" description="Helical" evidence="6">
    <location>
        <begin position="322"/>
        <end position="341"/>
    </location>
</feature>
<keyword evidence="5 6" id="KW-0472">Membrane</keyword>
<evidence type="ECO:0000256" key="5">
    <source>
        <dbReference type="ARBA" id="ARBA00023136"/>
    </source>
</evidence>
<reference evidence="8" key="1">
    <citation type="submission" date="2021-12" db="EMBL/GenBank/DDBJ databases">
        <title>Alicyclobacillaceae gen. nov., sp. nov., isolated from chalcocite enrichment system.</title>
        <authorList>
            <person name="Jiang Z."/>
        </authorList>
    </citation>
    <scope>NUCLEOTIDE SEQUENCE</scope>
    <source>
        <strain evidence="8">MYW30-H2</strain>
    </source>
</reference>
<keyword evidence="3 6" id="KW-0812">Transmembrane</keyword>
<evidence type="ECO:0000256" key="6">
    <source>
        <dbReference type="SAM" id="Phobius"/>
    </source>
</evidence>
<dbReference type="InterPro" id="IPR050382">
    <property type="entry name" value="MFS_Na/Anion_cotransporter"/>
</dbReference>
<feature type="transmembrane region" description="Helical" evidence="6">
    <location>
        <begin position="298"/>
        <end position="316"/>
    </location>
</feature>
<feature type="domain" description="Major facilitator superfamily (MFS) profile" evidence="7">
    <location>
        <begin position="15"/>
        <end position="410"/>
    </location>
</feature>
<feature type="transmembrane region" description="Helical" evidence="6">
    <location>
        <begin position="353"/>
        <end position="374"/>
    </location>
</feature>
<feature type="transmembrane region" description="Helical" evidence="6">
    <location>
        <begin position="106"/>
        <end position="124"/>
    </location>
</feature>
<comment type="subcellular location">
    <subcellularLocation>
        <location evidence="1">Cell membrane</location>
        <topology evidence="1">Multi-pass membrane protein</topology>
    </subcellularLocation>
</comment>
<evidence type="ECO:0000256" key="4">
    <source>
        <dbReference type="ARBA" id="ARBA00022989"/>
    </source>
</evidence>
<proteinExistence type="predicted"/>
<organism evidence="8 9">
    <name type="scientific">Fodinisporobacter ferrooxydans</name>
    <dbReference type="NCBI Taxonomy" id="2901836"/>
    <lineage>
        <taxon>Bacteria</taxon>
        <taxon>Bacillati</taxon>
        <taxon>Bacillota</taxon>
        <taxon>Bacilli</taxon>
        <taxon>Bacillales</taxon>
        <taxon>Alicyclobacillaceae</taxon>
        <taxon>Fodinisporobacter</taxon>
    </lineage>
</organism>
<keyword evidence="4 6" id="KW-1133">Transmembrane helix</keyword>
<dbReference type="Proteomes" id="UP000830167">
    <property type="component" value="Chromosome"/>
</dbReference>
<feature type="transmembrane region" description="Helical" evidence="6">
    <location>
        <begin position="228"/>
        <end position="246"/>
    </location>
</feature>
<gene>
    <name evidence="8" type="ORF">LSG31_15495</name>
</gene>
<dbReference type="EMBL" id="CP089291">
    <property type="protein sequence ID" value="UOF89298.1"/>
    <property type="molecule type" value="Genomic_DNA"/>
</dbReference>
<dbReference type="RefSeq" id="WP_347435985.1">
    <property type="nucleotide sequence ID" value="NZ_CP089291.1"/>
</dbReference>
<dbReference type="SUPFAM" id="SSF103473">
    <property type="entry name" value="MFS general substrate transporter"/>
    <property type="match status" value="1"/>
</dbReference>
<feature type="transmembrane region" description="Helical" evidence="6">
    <location>
        <begin position="170"/>
        <end position="189"/>
    </location>
</feature>
<dbReference type="CDD" id="cd17319">
    <property type="entry name" value="MFS_ExuT_GudP_like"/>
    <property type="match status" value="1"/>
</dbReference>
<evidence type="ECO:0000313" key="9">
    <source>
        <dbReference type="Proteomes" id="UP000830167"/>
    </source>
</evidence>
<accession>A0ABY4CJG3</accession>
<sequence>MTTIPSEIKKVTNATVTLLFFAWLIDYIDRLVITMALPSIGKQYHLNPVELGAIISAFFFAYAIFQIPGGLIADRFGSKRTMAFALVAWSAFTALTGAVTNYVSLLVVRFLFGIFEGIFPAATYKAIAERTIRKNRMTAQGAMMASNPLGVAIAPLIAAPLIVSVGWKGAFIWVAGFGVIMAVILWFALPRKLSVENQEKEPEFTSAQLENEVSGVNARISQLLKSGVMWKLFLMFCGLDIVQWGINAWMPTYLLEIRHINMVHTGILASIPNFASMISVFLGGWIYDRYFYNRQRWIIIPCMLIAAVFLIFMLSATGLSEFVVYETIAIFFLNACFMPIFGMPMRMLSPEIVGLGSAMVNFGGQFGGVLSPMIMGALVSASSFQAAFWFLVFGALLAAASSLALPQTQDGFARALAHDGRDMVRTV</sequence>
<evidence type="ECO:0000313" key="8">
    <source>
        <dbReference type="EMBL" id="UOF89298.1"/>
    </source>
</evidence>